<gene>
    <name evidence="1" type="ORF">GCM10007857_80580</name>
</gene>
<keyword evidence="2" id="KW-1185">Reference proteome</keyword>
<accession>A0ABQ6BFF1</accession>
<proteinExistence type="predicted"/>
<protein>
    <submittedName>
        <fullName evidence="1">Uncharacterized protein</fullName>
    </submittedName>
</protein>
<evidence type="ECO:0000313" key="1">
    <source>
        <dbReference type="EMBL" id="GLR91341.1"/>
    </source>
</evidence>
<name>A0ABQ6BFF1_9BRAD</name>
<reference evidence="2" key="1">
    <citation type="journal article" date="2019" name="Int. J. Syst. Evol. Microbiol.">
        <title>The Global Catalogue of Microorganisms (GCM) 10K type strain sequencing project: providing services to taxonomists for standard genome sequencing and annotation.</title>
        <authorList>
            <consortium name="The Broad Institute Genomics Platform"/>
            <consortium name="The Broad Institute Genome Sequencing Center for Infectious Disease"/>
            <person name="Wu L."/>
            <person name="Ma J."/>
        </authorList>
    </citation>
    <scope>NUCLEOTIDE SEQUENCE [LARGE SCALE GENOMIC DNA]</scope>
    <source>
        <strain evidence="2">NBRC 102520</strain>
    </source>
</reference>
<dbReference type="EMBL" id="BSOW01000046">
    <property type="protein sequence ID" value="GLR91341.1"/>
    <property type="molecule type" value="Genomic_DNA"/>
</dbReference>
<comment type="caution">
    <text evidence="1">The sequence shown here is derived from an EMBL/GenBank/DDBJ whole genome shotgun (WGS) entry which is preliminary data.</text>
</comment>
<dbReference type="Proteomes" id="UP001156905">
    <property type="component" value="Unassembled WGS sequence"/>
</dbReference>
<sequence>MCVRYGAGRGMRKQDIGFDYHRYHRLLTEAVDEDRRLALIDLLIAEKARDRLAAQRASDRAAMTAQTIAKVLGTGRN</sequence>
<organism evidence="1 2">
    <name type="scientific">Bradyrhizobium iriomotense</name>
    <dbReference type="NCBI Taxonomy" id="441950"/>
    <lineage>
        <taxon>Bacteria</taxon>
        <taxon>Pseudomonadati</taxon>
        <taxon>Pseudomonadota</taxon>
        <taxon>Alphaproteobacteria</taxon>
        <taxon>Hyphomicrobiales</taxon>
        <taxon>Nitrobacteraceae</taxon>
        <taxon>Bradyrhizobium</taxon>
    </lineage>
</organism>
<evidence type="ECO:0000313" key="2">
    <source>
        <dbReference type="Proteomes" id="UP001156905"/>
    </source>
</evidence>